<protein>
    <submittedName>
        <fullName evidence="1">Uncharacterized protein</fullName>
    </submittedName>
</protein>
<gene>
    <name evidence="1" type="ORF">BOKJ2_LOCUS5576</name>
</gene>
<proteinExistence type="predicted"/>
<name>A0A811KGG8_9BILA</name>
<dbReference type="OrthoDB" id="9974421at2759"/>
<reference evidence="1" key="1">
    <citation type="submission" date="2020-09" db="EMBL/GenBank/DDBJ databases">
        <authorList>
            <person name="Kikuchi T."/>
        </authorList>
    </citation>
    <scope>NUCLEOTIDE SEQUENCE</scope>
    <source>
        <strain evidence="1">SH1</strain>
    </source>
</reference>
<evidence type="ECO:0000313" key="1">
    <source>
        <dbReference type="EMBL" id="CAD5214404.1"/>
    </source>
</evidence>
<dbReference type="Proteomes" id="UP000614601">
    <property type="component" value="Unassembled WGS sequence"/>
</dbReference>
<organism evidence="1 2">
    <name type="scientific">Bursaphelenchus okinawaensis</name>
    <dbReference type="NCBI Taxonomy" id="465554"/>
    <lineage>
        <taxon>Eukaryota</taxon>
        <taxon>Metazoa</taxon>
        <taxon>Ecdysozoa</taxon>
        <taxon>Nematoda</taxon>
        <taxon>Chromadorea</taxon>
        <taxon>Rhabditida</taxon>
        <taxon>Tylenchina</taxon>
        <taxon>Tylenchomorpha</taxon>
        <taxon>Aphelenchoidea</taxon>
        <taxon>Aphelenchoididae</taxon>
        <taxon>Bursaphelenchus</taxon>
    </lineage>
</organism>
<accession>A0A811KGG8</accession>
<dbReference type="EMBL" id="CAJFCW020000003">
    <property type="protein sequence ID" value="CAG9102694.1"/>
    <property type="molecule type" value="Genomic_DNA"/>
</dbReference>
<sequence length="69" mass="7729">MSKSPFLNLWNQTFVVSYICDTNEDLAIGQFIWDLTAYAQFSLGLLSQTSVDILTALTCVTPAEREYCA</sequence>
<dbReference type="Proteomes" id="UP000783686">
    <property type="component" value="Unassembled WGS sequence"/>
</dbReference>
<dbReference type="EMBL" id="CAJFDH010000003">
    <property type="protein sequence ID" value="CAD5214404.1"/>
    <property type="molecule type" value="Genomic_DNA"/>
</dbReference>
<evidence type="ECO:0000313" key="2">
    <source>
        <dbReference type="Proteomes" id="UP000614601"/>
    </source>
</evidence>
<comment type="caution">
    <text evidence="1">The sequence shown here is derived from an EMBL/GenBank/DDBJ whole genome shotgun (WGS) entry which is preliminary data.</text>
</comment>
<dbReference type="AlphaFoldDB" id="A0A811KGG8"/>
<keyword evidence="2" id="KW-1185">Reference proteome</keyword>